<accession>A0A4Q2DF12</accession>
<dbReference type="AlphaFoldDB" id="A0A4Q2DF12"/>
<evidence type="ECO:0000259" key="2">
    <source>
        <dbReference type="PROSITE" id="PS50994"/>
    </source>
</evidence>
<dbReference type="OrthoDB" id="3252187at2759"/>
<dbReference type="GO" id="GO:0015074">
    <property type="term" value="P:DNA integration"/>
    <property type="evidence" value="ECO:0007669"/>
    <property type="project" value="InterPro"/>
</dbReference>
<dbReference type="Proteomes" id="UP000290288">
    <property type="component" value="Unassembled WGS sequence"/>
</dbReference>
<dbReference type="InterPro" id="IPR058913">
    <property type="entry name" value="Integrase_dom_put"/>
</dbReference>
<dbReference type="PANTHER" id="PTHR46791">
    <property type="entry name" value="EXPRESSED PROTEIN"/>
    <property type="match status" value="1"/>
</dbReference>
<feature type="domain" description="Integrase catalytic" evidence="2">
    <location>
        <begin position="157"/>
        <end position="340"/>
    </location>
</feature>
<reference evidence="3 4" key="1">
    <citation type="submission" date="2019-01" db="EMBL/GenBank/DDBJ databases">
        <title>Draft genome sequence of Psathyrella aberdarensis IHI B618.</title>
        <authorList>
            <person name="Buettner E."/>
            <person name="Kellner H."/>
        </authorList>
    </citation>
    <scope>NUCLEOTIDE SEQUENCE [LARGE SCALE GENOMIC DNA]</scope>
    <source>
        <strain evidence="3 4">IHI B618</strain>
    </source>
</reference>
<dbReference type="Gene3D" id="3.30.420.10">
    <property type="entry name" value="Ribonuclease H-like superfamily/Ribonuclease H"/>
    <property type="match status" value="1"/>
</dbReference>
<evidence type="ECO:0000313" key="4">
    <source>
        <dbReference type="Proteomes" id="UP000290288"/>
    </source>
</evidence>
<sequence>MSEQSTALLNTFRVHYHRLVARVEATIQNGDDSTVVARIGDEADELLRAITEQIQTNISLLQSDIQAQYRDVIDHSHHGHPIVMQQAHTGGPGRPSYIIDPDFLAWAYSLRSTSSISRFLGQTYDSLILEQGSQCFMACYVHLEVFERFRIRRRTYSVPGPNSLWHHDGQHRLIRWGIVIHGFIDGYSRLIVGLRAHNNNRGQTVLDLFLEAAQDYGVPERIRGDHGIENILIAAWMEAHCTSRRSPYIWGRSVHNVRIERLWVDVTAQVGSHWHEAFIQLELHHGLDINNPQHLWLLQTLFLPVVNEQLSFFSEGWNQHRIQIRDGPNRSPADMFAFDMLTNGVRRSQLPFPEISEAEMTDEELEEYGVDWEGLDEDRLLLSLRQATPIDEAPTSWIGRIGPPDNLNQVHVEQPPAPSNQLLVTSLNNYISQCIIADESIPVSQLWELALGEARRLFGSDLF</sequence>
<dbReference type="SUPFAM" id="SSF53098">
    <property type="entry name" value="Ribonuclease H-like"/>
    <property type="match status" value="1"/>
</dbReference>
<keyword evidence="1" id="KW-0694">RNA-binding</keyword>
<proteinExistence type="predicted"/>
<dbReference type="InterPro" id="IPR036397">
    <property type="entry name" value="RNaseH_sf"/>
</dbReference>
<dbReference type="PROSITE" id="PS50994">
    <property type="entry name" value="INTEGRASE"/>
    <property type="match status" value="1"/>
</dbReference>
<organism evidence="3 4">
    <name type="scientific">Candolleomyces aberdarensis</name>
    <dbReference type="NCBI Taxonomy" id="2316362"/>
    <lineage>
        <taxon>Eukaryota</taxon>
        <taxon>Fungi</taxon>
        <taxon>Dikarya</taxon>
        <taxon>Basidiomycota</taxon>
        <taxon>Agaricomycotina</taxon>
        <taxon>Agaricomycetes</taxon>
        <taxon>Agaricomycetidae</taxon>
        <taxon>Agaricales</taxon>
        <taxon>Agaricineae</taxon>
        <taxon>Psathyrellaceae</taxon>
        <taxon>Candolleomyces</taxon>
    </lineage>
</organism>
<evidence type="ECO:0000313" key="3">
    <source>
        <dbReference type="EMBL" id="RXW17274.1"/>
    </source>
</evidence>
<dbReference type="GO" id="GO:0003723">
    <property type="term" value="F:RNA binding"/>
    <property type="evidence" value="ECO:0007669"/>
    <property type="project" value="UniProtKB-KW"/>
</dbReference>
<dbReference type="EMBL" id="SDEE01000354">
    <property type="protein sequence ID" value="RXW17274.1"/>
    <property type="molecule type" value="Genomic_DNA"/>
</dbReference>
<dbReference type="GO" id="GO:0005634">
    <property type="term" value="C:nucleus"/>
    <property type="evidence" value="ECO:0007669"/>
    <property type="project" value="UniProtKB-ARBA"/>
</dbReference>
<dbReference type="InterPro" id="IPR001584">
    <property type="entry name" value="Integrase_cat-core"/>
</dbReference>
<gene>
    <name evidence="3" type="ORF">EST38_g8582</name>
</gene>
<protein>
    <recommendedName>
        <fullName evidence="2">Integrase catalytic domain-containing protein</fullName>
    </recommendedName>
</protein>
<name>A0A4Q2DF12_9AGAR</name>
<keyword evidence="4" id="KW-1185">Reference proteome</keyword>
<evidence type="ECO:0000256" key="1">
    <source>
        <dbReference type="ARBA" id="ARBA00022884"/>
    </source>
</evidence>
<comment type="caution">
    <text evidence="3">The sequence shown here is derived from an EMBL/GenBank/DDBJ whole genome shotgun (WGS) entry which is preliminary data.</text>
</comment>
<dbReference type="PANTHER" id="PTHR46791:SF5">
    <property type="entry name" value="CLR5 DOMAIN-CONTAINING PROTEIN-RELATED"/>
    <property type="match status" value="1"/>
</dbReference>
<dbReference type="STRING" id="2316362.A0A4Q2DF12"/>
<dbReference type="InterPro" id="IPR012337">
    <property type="entry name" value="RNaseH-like_sf"/>
</dbReference>
<dbReference type="Pfam" id="PF24764">
    <property type="entry name" value="rva_4"/>
    <property type="match status" value="1"/>
</dbReference>